<dbReference type="AlphaFoldDB" id="A0A286UMP7"/>
<evidence type="ECO:0000313" key="7">
    <source>
        <dbReference type="Proteomes" id="UP000217199"/>
    </source>
</evidence>
<dbReference type="SUPFAM" id="SSF51735">
    <property type="entry name" value="NAD(P)-binding Rossmann-fold domains"/>
    <property type="match status" value="1"/>
</dbReference>
<dbReference type="PRINTS" id="PR00080">
    <property type="entry name" value="SDRFAMILY"/>
</dbReference>
<reference evidence="6 7" key="1">
    <citation type="journal article" date="2017" name="Mol. Ecol.">
        <title>Comparative and population genomic landscape of Phellinus noxius: A hypervariable fungus causing root rot in trees.</title>
        <authorList>
            <person name="Chung C.L."/>
            <person name="Lee T.J."/>
            <person name="Akiba M."/>
            <person name="Lee H.H."/>
            <person name="Kuo T.H."/>
            <person name="Liu D."/>
            <person name="Ke H.M."/>
            <person name="Yokoi T."/>
            <person name="Roa M.B."/>
            <person name="Lu M.J."/>
            <person name="Chang Y.Y."/>
            <person name="Ann P.J."/>
            <person name="Tsai J.N."/>
            <person name="Chen C.Y."/>
            <person name="Tzean S.S."/>
            <person name="Ota Y."/>
            <person name="Hattori T."/>
            <person name="Sahashi N."/>
            <person name="Liou R.F."/>
            <person name="Kikuchi T."/>
            <person name="Tsai I.J."/>
        </authorList>
    </citation>
    <scope>NUCLEOTIDE SEQUENCE [LARGE SCALE GENOMIC DNA]</scope>
    <source>
        <strain evidence="6 7">FFPRI411160</strain>
    </source>
</reference>
<dbReference type="PANTHER" id="PTHR43008">
    <property type="entry name" value="BENZIL REDUCTASE"/>
    <property type="match status" value="1"/>
</dbReference>
<sequence length="260" mass="28291">MSPQRNPVVLITGASRGIGLEVARILLDTFNATVVSVSRTKSSELKELNIKHPDTLLTIETDVADETATREAVNLAIKTYQYLDGIVLNAGVLDPLGRLDSPDFSTDAWRQHFNINFFSLLYTVQAALPTLRASDFGGRVIFVSSGAAVGGVPTWGPYNASKAAMNSFCRTLANEEPKIVSVALRPGMVDTIMQDHIRDVGPSIMPPDQLQRFIQAHEEKKLVKPEDAGHVIAALSLKAPTSLSGAFISWDGAECKEFRR</sequence>
<dbReference type="STRING" id="2282107.A0A286UMP7"/>
<dbReference type="FunCoup" id="A0A286UMP7">
    <property type="interactions" value="23"/>
</dbReference>
<dbReference type="InterPro" id="IPR057326">
    <property type="entry name" value="KR_dom"/>
</dbReference>
<keyword evidence="2" id="KW-0521">NADP</keyword>
<dbReference type="EMBL" id="NBII01000003">
    <property type="protein sequence ID" value="PAV20842.1"/>
    <property type="molecule type" value="Genomic_DNA"/>
</dbReference>
<dbReference type="InterPro" id="IPR036291">
    <property type="entry name" value="NAD(P)-bd_dom_sf"/>
</dbReference>
<gene>
    <name evidence="6" type="ORF">PNOK_0346900</name>
</gene>
<dbReference type="OrthoDB" id="9876299at2759"/>
<dbReference type="SMART" id="SM00822">
    <property type="entry name" value="PKS_KR"/>
    <property type="match status" value="1"/>
</dbReference>
<dbReference type="InterPro" id="IPR002347">
    <property type="entry name" value="SDR_fam"/>
</dbReference>
<evidence type="ECO:0000256" key="2">
    <source>
        <dbReference type="ARBA" id="ARBA00022857"/>
    </source>
</evidence>
<keyword evidence="3" id="KW-0560">Oxidoreductase</keyword>
<organism evidence="6 7">
    <name type="scientific">Pyrrhoderma noxium</name>
    <dbReference type="NCBI Taxonomy" id="2282107"/>
    <lineage>
        <taxon>Eukaryota</taxon>
        <taxon>Fungi</taxon>
        <taxon>Dikarya</taxon>
        <taxon>Basidiomycota</taxon>
        <taxon>Agaricomycotina</taxon>
        <taxon>Agaricomycetes</taxon>
        <taxon>Hymenochaetales</taxon>
        <taxon>Hymenochaetaceae</taxon>
        <taxon>Pyrrhoderma</taxon>
    </lineage>
</organism>
<proteinExistence type="inferred from homology"/>
<comment type="similarity">
    <text evidence="1 4">Belongs to the short-chain dehydrogenases/reductases (SDR) family.</text>
</comment>
<dbReference type="Gene3D" id="3.40.50.720">
    <property type="entry name" value="NAD(P)-binding Rossmann-like Domain"/>
    <property type="match status" value="1"/>
</dbReference>
<evidence type="ECO:0000256" key="4">
    <source>
        <dbReference type="RuleBase" id="RU000363"/>
    </source>
</evidence>
<keyword evidence="7" id="KW-1185">Reference proteome</keyword>
<dbReference type="PROSITE" id="PS00061">
    <property type="entry name" value="ADH_SHORT"/>
    <property type="match status" value="1"/>
</dbReference>
<evidence type="ECO:0000256" key="3">
    <source>
        <dbReference type="ARBA" id="ARBA00023002"/>
    </source>
</evidence>
<evidence type="ECO:0000256" key="1">
    <source>
        <dbReference type="ARBA" id="ARBA00006484"/>
    </source>
</evidence>
<accession>A0A286UMP7</accession>
<protein>
    <submittedName>
        <fullName evidence="6">Short-chain dehydrogenase</fullName>
    </submittedName>
</protein>
<dbReference type="InterPro" id="IPR020904">
    <property type="entry name" value="Sc_DH/Rdtase_CS"/>
</dbReference>
<evidence type="ECO:0000313" key="6">
    <source>
        <dbReference type="EMBL" id="PAV20842.1"/>
    </source>
</evidence>
<evidence type="ECO:0000259" key="5">
    <source>
        <dbReference type="SMART" id="SM00822"/>
    </source>
</evidence>
<feature type="domain" description="Ketoreductase" evidence="5">
    <location>
        <begin position="7"/>
        <end position="192"/>
    </location>
</feature>
<dbReference type="FunFam" id="3.40.50.720:FF:000281">
    <property type="entry name" value="Uncharacterized oxidoreductase YIR035C"/>
    <property type="match status" value="1"/>
</dbReference>
<dbReference type="GO" id="GO:0050664">
    <property type="term" value="F:oxidoreductase activity, acting on NAD(P)H, oxygen as acceptor"/>
    <property type="evidence" value="ECO:0007669"/>
    <property type="project" value="TreeGrafter"/>
</dbReference>
<comment type="caution">
    <text evidence="6">The sequence shown here is derived from an EMBL/GenBank/DDBJ whole genome shotgun (WGS) entry which is preliminary data.</text>
</comment>
<dbReference type="PANTHER" id="PTHR43008:SF8">
    <property type="entry name" value="BENZIL REDUCTASE ((S)-BENZOIN FORMING) IRC24"/>
    <property type="match status" value="1"/>
</dbReference>
<dbReference type="InParanoid" id="A0A286UMP7"/>
<dbReference type="Proteomes" id="UP000217199">
    <property type="component" value="Unassembled WGS sequence"/>
</dbReference>
<name>A0A286UMP7_9AGAM</name>
<dbReference type="PRINTS" id="PR00081">
    <property type="entry name" value="GDHRDH"/>
</dbReference>
<dbReference type="Pfam" id="PF00106">
    <property type="entry name" value="adh_short"/>
    <property type="match status" value="1"/>
</dbReference>